<evidence type="ECO:0000259" key="4">
    <source>
        <dbReference type="Pfam" id="PF01494"/>
    </source>
</evidence>
<dbReference type="STRING" id="1296100.A0A1B9FZJ1"/>
<name>A0A1B9FZJ1_9TREE</name>
<dbReference type="VEuPathDB" id="FungiDB:I302_05638"/>
<proteinExistence type="predicted"/>
<evidence type="ECO:0000256" key="3">
    <source>
        <dbReference type="ARBA" id="ARBA00023002"/>
    </source>
</evidence>
<dbReference type="Gene3D" id="3.50.50.60">
    <property type="entry name" value="FAD/NAD(P)-binding domain"/>
    <property type="match status" value="1"/>
</dbReference>
<dbReference type="InterPro" id="IPR051704">
    <property type="entry name" value="FAD_aromatic-hydroxylase"/>
</dbReference>
<dbReference type="RefSeq" id="XP_019045249.1">
    <property type="nucleotide sequence ID" value="XM_019192252.1"/>
</dbReference>
<keyword evidence="2" id="KW-0274">FAD</keyword>
<dbReference type="PANTHER" id="PTHR46865">
    <property type="entry name" value="OXIDOREDUCTASE-RELATED"/>
    <property type="match status" value="1"/>
</dbReference>
<keyword evidence="1" id="KW-0285">Flavoprotein</keyword>
<dbReference type="InterPro" id="IPR036188">
    <property type="entry name" value="FAD/NAD-bd_sf"/>
</dbReference>
<evidence type="ECO:0000256" key="2">
    <source>
        <dbReference type="ARBA" id="ARBA00022827"/>
    </source>
</evidence>
<sequence length="431" mass="47495">MSNLKVLVCGASIAGPATAYWLSRAGAQVTVIERFPRLRSSGHNVDIRNLGVSVMRKMEGMEEAVLKKKLDLRGISIVNPRGGNYGVLGSAEKRESEQNTQSLLSDYEIYRGDLSQILVDLSLARQNVNYVFGEEVSSIVSRPGDGQLTVGFKNGRLPQAEYDLVVDCGGATSRTRAIGLGLNGEKNREYVHLVHSWTANFSIPKGPEDNGNIALAHGAPGGRVIFLDTTQPDSTKVVLSRWASSEADSDNEAFRQALEAGETRLKTFVSEVFRGSGWREEEILKGMMDSRDFYAGEWVQVKLPRLYSDKVNFALVGDAGYGPGPTGGGTSLALTGAYILAGELLSHEKEWIQAGLKAYNDRMRPIIDDLQKTPPFVRTAMAPQTSSGIWLRNRIFSFLTWSKLLEVMGKYVAPAFQSGERYKLPEYTWRD</sequence>
<dbReference type="GeneID" id="30210037"/>
<keyword evidence="7" id="KW-1185">Reference proteome</keyword>
<dbReference type="Pfam" id="PF01494">
    <property type="entry name" value="FAD_binding_3"/>
    <property type="match status" value="1"/>
</dbReference>
<reference evidence="6" key="4">
    <citation type="submission" date="2024-02" db="EMBL/GenBank/DDBJ databases">
        <title>Comparative genomics of Cryptococcus and Kwoniella reveals pathogenesis evolution and contrasting modes of karyotype evolution via chromosome fusion or intercentromeric recombination.</title>
        <authorList>
            <person name="Coelho M.A."/>
            <person name="David-Palma M."/>
            <person name="Shea T."/>
            <person name="Bowers K."/>
            <person name="McGinley-Smith S."/>
            <person name="Mohammad A.W."/>
            <person name="Gnirke A."/>
            <person name="Yurkov A.M."/>
            <person name="Nowrousian M."/>
            <person name="Sun S."/>
            <person name="Cuomo C.A."/>
            <person name="Heitman J."/>
        </authorList>
    </citation>
    <scope>NUCLEOTIDE SEQUENCE</scope>
    <source>
        <strain evidence="6">CBS 10118</strain>
    </source>
</reference>
<dbReference type="OrthoDB" id="655030at2759"/>
<dbReference type="InterPro" id="IPR002938">
    <property type="entry name" value="FAD-bd"/>
</dbReference>
<dbReference type="SUPFAM" id="SSF51905">
    <property type="entry name" value="FAD/NAD(P)-binding domain"/>
    <property type="match status" value="1"/>
</dbReference>
<protein>
    <recommendedName>
        <fullName evidence="4">FAD-binding domain-containing protein</fullName>
    </recommendedName>
</protein>
<gene>
    <name evidence="5" type="ORF">I302_05638</name>
    <name evidence="6" type="ORF">I302_107097</name>
</gene>
<dbReference type="Proteomes" id="UP000092730">
    <property type="component" value="Chromosome 5"/>
</dbReference>
<dbReference type="EMBL" id="CP144545">
    <property type="protein sequence ID" value="WVW85061.1"/>
    <property type="molecule type" value="Genomic_DNA"/>
</dbReference>
<reference evidence="5" key="3">
    <citation type="submission" date="2014-01" db="EMBL/GenBank/DDBJ databases">
        <title>Evolution of pathogenesis and genome organization in the Tremellales.</title>
        <authorList>
            <person name="Cuomo C."/>
            <person name="Litvintseva A."/>
            <person name="Heitman J."/>
            <person name="Chen Y."/>
            <person name="Sun S."/>
            <person name="Springer D."/>
            <person name="Dromer F."/>
            <person name="Young S."/>
            <person name="Zeng Q."/>
            <person name="Chapman S."/>
            <person name="Gujja S."/>
            <person name="Saif S."/>
            <person name="Birren B."/>
        </authorList>
    </citation>
    <scope>NUCLEOTIDE SEQUENCE</scope>
    <source>
        <strain evidence="5">CBS 10118</strain>
    </source>
</reference>
<reference evidence="5" key="1">
    <citation type="submission" date="2013-07" db="EMBL/GenBank/DDBJ databases">
        <title>The Genome Sequence of Cryptococcus bestiolae CBS10118.</title>
        <authorList>
            <consortium name="The Broad Institute Genome Sequencing Platform"/>
            <person name="Cuomo C."/>
            <person name="Litvintseva A."/>
            <person name="Chen Y."/>
            <person name="Heitman J."/>
            <person name="Sun S."/>
            <person name="Springer D."/>
            <person name="Dromer F."/>
            <person name="Young S.K."/>
            <person name="Zeng Q."/>
            <person name="Gargeya S."/>
            <person name="Fitzgerald M."/>
            <person name="Abouelleil A."/>
            <person name="Alvarado L."/>
            <person name="Berlin A.M."/>
            <person name="Chapman S.B."/>
            <person name="Dewar J."/>
            <person name="Goldberg J."/>
            <person name="Griggs A."/>
            <person name="Gujja S."/>
            <person name="Hansen M."/>
            <person name="Howarth C."/>
            <person name="Imamovic A."/>
            <person name="Larimer J."/>
            <person name="McCowan C."/>
            <person name="Murphy C."/>
            <person name="Pearson M."/>
            <person name="Priest M."/>
            <person name="Roberts A."/>
            <person name="Saif S."/>
            <person name="Shea T."/>
            <person name="Sykes S."/>
            <person name="Wortman J."/>
            <person name="Nusbaum C."/>
            <person name="Birren B."/>
        </authorList>
    </citation>
    <scope>NUCLEOTIDE SEQUENCE [LARGE SCALE GENOMIC DNA]</scope>
    <source>
        <strain evidence="5">CBS 10118</strain>
    </source>
</reference>
<dbReference type="KEGG" id="kbi:30210037"/>
<dbReference type="EMBL" id="KI894022">
    <property type="protein sequence ID" value="OCF24179.1"/>
    <property type="molecule type" value="Genomic_DNA"/>
</dbReference>
<accession>A0A1B9FZJ1</accession>
<dbReference type="AlphaFoldDB" id="A0A1B9FZJ1"/>
<feature type="domain" description="FAD-binding" evidence="4">
    <location>
        <begin position="4"/>
        <end position="367"/>
    </location>
</feature>
<dbReference type="GO" id="GO:0016491">
    <property type="term" value="F:oxidoreductase activity"/>
    <property type="evidence" value="ECO:0007669"/>
    <property type="project" value="UniProtKB-KW"/>
</dbReference>
<keyword evidence="3" id="KW-0560">Oxidoreductase</keyword>
<organism evidence="5">
    <name type="scientific">Kwoniella bestiolae CBS 10118</name>
    <dbReference type="NCBI Taxonomy" id="1296100"/>
    <lineage>
        <taxon>Eukaryota</taxon>
        <taxon>Fungi</taxon>
        <taxon>Dikarya</taxon>
        <taxon>Basidiomycota</taxon>
        <taxon>Agaricomycotina</taxon>
        <taxon>Tremellomycetes</taxon>
        <taxon>Tremellales</taxon>
        <taxon>Cryptococcaceae</taxon>
        <taxon>Kwoniella</taxon>
    </lineage>
</organism>
<dbReference type="Gene3D" id="3.30.9.10">
    <property type="entry name" value="D-Amino Acid Oxidase, subunit A, domain 2"/>
    <property type="match status" value="1"/>
</dbReference>
<dbReference type="PANTHER" id="PTHR46865:SF2">
    <property type="entry name" value="MONOOXYGENASE"/>
    <property type="match status" value="1"/>
</dbReference>
<reference evidence="6" key="2">
    <citation type="submission" date="2013-07" db="EMBL/GenBank/DDBJ databases">
        <authorList>
            <consortium name="The Broad Institute Genome Sequencing Platform"/>
            <person name="Cuomo C."/>
            <person name="Litvintseva A."/>
            <person name="Chen Y."/>
            <person name="Heitman J."/>
            <person name="Sun S."/>
            <person name="Springer D."/>
            <person name="Dromer F."/>
            <person name="Young S.K."/>
            <person name="Zeng Q."/>
            <person name="Gargeya S."/>
            <person name="Fitzgerald M."/>
            <person name="Abouelleil A."/>
            <person name="Alvarado L."/>
            <person name="Berlin A.M."/>
            <person name="Chapman S.B."/>
            <person name="Dewar J."/>
            <person name="Goldberg J."/>
            <person name="Griggs A."/>
            <person name="Gujja S."/>
            <person name="Hansen M."/>
            <person name="Howarth C."/>
            <person name="Imamovic A."/>
            <person name="Larimer J."/>
            <person name="McCowan C."/>
            <person name="Murphy C."/>
            <person name="Pearson M."/>
            <person name="Priest M."/>
            <person name="Roberts A."/>
            <person name="Saif S."/>
            <person name="Shea T."/>
            <person name="Sykes S."/>
            <person name="Wortman J."/>
            <person name="Nusbaum C."/>
            <person name="Birren B."/>
        </authorList>
    </citation>
    <scope>NUCLEOTIDE SEQUENCE</scope>
    <source>
        <strain evidence="6">CBS 10118</strain>
    </source>
</reference>
<dbReference type="GO" id="GO:0071949">
    <property type="term" value="F:FAD binding"/>
    <property type="evidence" value="ECO:0007669"/>
    <property type="project" value="InterPro"/>
</dbReference>
<evidence type="ECO:0000313" key="6">
    <source>
        <dbReference type="EMBL" id="WVW85061.1"/>
    </source>
</evidence>
<evidence type="ECO:0000313" key="7">
    <source>
        <dbReference type="Proteomes" id="UP000092730"/>
    </source>
</evidence>
<evidence type="ECO:0000256" key="1">
    <source>
        <dbReference type="ARBA" id="ARBA00022630"/>
    </source>
</evidence>
<evidence type="ECO:0000313" key="5">
    <source>
        <dbReference type="EMBL" id="OCF24179.1"/>
    </source>
</evidence>